<dbReference type="Pfam" id="PF01944">
    <property type="entry name" value="SpoIIM"/>
    <property type="match status" value="1"/>
</dbReference>
<feature type="transmembrane region" description="Helical" evidence="1">
    <location>
        <begin position="78"/>
        <end position="100"/>
    </location>
</feature>
<evidence type="ECO:0000313" key="3">
    <source>
        <dbReference type="Proteomes" id="UP000054874"/>
    </source>
</evidence>
<proteinExistence type="predicted"/>
<gene>
    <name evidence="2" type="ORF">ASU35_10075</name>
</gene>
<keyword evidence="1" id="KW-1133">Transmembrane helix</keyword>
<feature type="transmembrane region" description="Helical" evidence="1">
    <location>
        <begin position="164"/>
        <end position="184"/>
    </location>
</feature>
<dbReference type="RefSeq" id="WP_058352567.1">
    <property type="nucleotide sequence ID" value="NZ_CABMMD010000151.1"/>
</dbReference>
<evidence type="ECO:0000256" key="1">
    <source>
        <dbReference type="SAM" id="Phobius"/>
    </source>
</evidence>
<dbReference type="AlphaFoldDB" id="A0A0V8QFD5"/>
<keyword evidence="3" id="KW-1185">Reference proteome</keyword>
<dbReference type="EMBL" id="LNAM01000151">
    <property type="protein sequence ID" value="KSV59180.1"/>
    <property type="molecule type" value="Genomic_DNA"/>
</dbReference>
<reference evidence="2 3" key="1">
    <citation type="submission" date="2015-11" db="EMBL/GenBank/DDBJ databases">
        <title>Butyribacter intestini gen. nov., sp. nov., a butyric acid-producing bacterium of the family Lachnospiraceae isolated from the human faeces.</title>
        <authorList>
            <person name="Zou Y."/>
            <person name="Xue W."/>
            <person name="Luo G."/>
            <person name="Lv M."/>
        </authorList>
    </citation>
    <scope>NUCLEOTIDE SEQUENCE [LARGE SCALE GENOMIC DNA]</scope>
    <source>
        <strain evidence="2 3">ACET-33324</strain>
    </source>
</reference>
<sequence length="201" mass="22352">MRKRAGLLKIKKPQFYQIAAVLFGIGIIAGILFSQGVYKSHPVETGEFFQQIGNNISQEEIDYMPLLKKILGRQLKGLGLLMVFSISVLGLPYIGGFLLYKGCISGFLIGSVFFQFGIKGSLLAVSLFFPQCFFYVPAYFSILSKGYRLGMEGHERASGLYKELPAVFAVLAILITGCILEAYANTWILRQIFALFLDTSF</sequence>
<dbReference type="Proteomes" id="UP000054874">
    <property type="component" value="Unassembled WGS sequence"/>
</dbReference>
<keyword evidence="1" id="KW-0472">Membrane</keyword>
<dbReference type="InterPro" id="IPR002798">
    <property type="entry name" value="SpoIIM-like"/>
</dbReference>
<evidence type="ECO:0008006" key="4">
    <source>
        <dbReference type="Google" id="ProtNLM"/>
    </source>
</evidence>
<name>A0A0V8QFD5_9FIRM</name>
<organism evidence="2 3">
    <name type="scientific">Acetivibrio ethanolgignens</name>
    <dbReference type="NCBI Taxonomy" id="290052"/>
    <lineage>
        <taxon>Bacteria</taxon>
        <taxon>Bacillati</taxon>
        <taxon>Bacillota</taxon>
        <taxon>Clostridia</taxon>
        <taxon>Eubacteriales</taxon>
        <taxon>Oscillospiraceae</taxon>
        <taxon>Acetivibrio</taxon>
    </lineage>
</organism>
<dbReference type="STRING" id="290052.ASU35_10075"/>
<keyword evidence="1" id="KW-0812">Transmembrane</keyword>
<accession>A0A0V8QFD5</accession>
<comment type="caution">
    <text evidence="2">The sequence shown here is derived from an EMBL/GenBank/DDBJ whole genome shotgun (WGS) entry which is preliminary data.</text>
</comment>
<protein>
    <recommendedName>
        <fullName evidence="4">Stage II sporulation protein M</fullName>
    </recommendedName>
</protein>
<feature type="transmembrane region" description="Helical" evidence="1">
    <location>
        <begin position="15"/>
        <end position="33"/>
    </location>
</feature>
<evidence type="ECO:0000313" key="2">
    <source>
        <dbReference type="EMBL" id="KSV59180.1"/>
    </source>
</evidence>
<dbReference type="OrthoDB" id="1905143at2"/>